<proteinExistence type="inferred from homology"/>
<evidence type="ECO:0000313" key="12">
    <source>
        <dbReference type="EMBL" id="TEB35419.1"/>
    </source>
</evidence>
<sequence>MHSMILSLAGAISLITFCHFIIRRAKHTRLQLPPGPRGSLIFGVKQILPTIEPWKTYARWSEEFNDAVISFRVYNRRVVVLNSASAITELLEERANIYSDRPMSWMYNVICGRGKAIFNISSGDPRHKQYRRILQKGLGMRATRDYLPLIQQESARLAAGLLQNPGELTTHVQRNSAAVIMKVAFGYTITDDDPFIKVAEEASKISGWATQPGRWLVDHHPIIRFIPSWFPGAGWKRQGFEWRARLRYLSEVPHQWLRGQMNSGTHADCFTSRLLAPEGGQTVSVEEEDAIKWAAGALYAGAGDTTVSAIISFIRLMALHPKVQMKAQAEIRAAFGDALGAADKKEDSDPSQISRLPYLQAILKEVLRFAPVGNLALPHRLTEDDVYRGYLIPKGATIIANVWAVLHDPAIYPEPYKFSPERFAPCEEEHHDHTHQPDPTQWAFGFGKRACPGEHFAETTMLFAMVNILSRCTISLPKEAPIPVVEFTTGITSHIKGFPIVVEPIRLDEFPPLVSAPASPPPAEDKPRPARVPCVPRESDPIRNQDPPPQDGWCWL</sequence>
<dbReference type="PROSITE" id="PS00086">
    <property type="entry name" value="CYTOCHROME_P450"/>
    <property type="match status" value="1"/>
</dbReference>
<feature type="binding site" description="axial binding residue" evidence="9">
    <location>
        <position position="451"/>
    </location>
    <ligand>
        <name>heme</name>
        <dbReference type="ChEBI" id="CHEBI:30413"/>
    </ligand>
    <ligandPart>
        <name>Fe</name>
        <dbReference type="ChEBI" id="CHEBI:18248"/>
    </ligandPart>
</feature>
<comment type="similarity">
    <text evidence="3 10">Belongs to the cytochrome P450 family.</text>
</comment>
<dbReference type="InterPro" id="IPR050364">
    <property type="entry name" value="Cytochrome_P450_fung"/>
</dbReference>
<comment type="caution">
    <text evidence="12">The sequence shown here is derived from an EMBL/GenBank/DDBJ whole genome shotgun (WGS) entry which is preliminary data.</text>
</comment>
<keyword evidence="5 9" id="KW-0479">Metal-binding</keyword>
<evidence type="ECO:0000256" key="3">
    <source>
        <dbReference type="ARBA" id="ARBA00010617"/>
    </source>
</evidence>
<dbReference type="Pfam" id="PF00067">
    <property type="entry name" value="p450"/>
    <property type="match status" value="1"/>
</dbReference>
<evidence type="ECO:0000256" key="10">
    <source>
        <dbReference type="RuleBase" id="RU000461"/>
    </source>
</evidence>
<evidence type="ECO:0000256" key="5">
    <source>
        <dbReference type="ARBA" id="ARBA00022723"/>
    </source>
</evidence>
<dbReference type="Gene3D" id="1.10.630.10">
    <property type="entry name" value="Cytochrome P450"/>
    <property type="match status" value="1"/>
</dbReference>
<gene>
    <name evidence="12" type="ORF">FA13DRAFT_1811133</name>
</gene>
<dbReference type="CDD" id="cd11065">
    <property type="entry name" value="CYP64-like"/>
    <property type="match status" value="1"/>
</dbReference>
<dbReference type="GO" id="GO:0020037">
    <property type="term" value="F:heme binding"/>
    <property type="evidence" value="ECO:0007669"/>
    <property type="project" value="InterPro"/>
</dbReference>
<evidence type="ECO:0000256" key="9">
    <source>
        <dbReference type="PIRSR" id="PIRSR602401-1"/>
    </source>
</evidence>
<dbReference type="OrthoDB" id="2789670at2759"/>
<keyword evidence="7 9" id="KW-0408">Iron</keyword>
<evidence type="ECO:0000256" key="4">
    <source>
        <dbReference type="ARBA" id="ARBA00022617"/>
    </source>
</evidence>
<dbReference type="PRINTS" id="PR00463">
    <property type="entry name" value="EP450I"/>
</dbReference>
<evidence type="ECO:0000256" key="11">
    <source>
        <dbReference type="SAM" id="MobiDB-lite"/>
    </source>
</evidence>
<evidence type="ECO:0000256" key="7">
    <source>
        <dbReference type="ARBA" id="ARBA00023004"/>
    </source>
</evidence>
<dbReference type="PANTHER" id="PTHR46300:SF7">
    <property type="entry name" value="P450, PUTATIVE (EUROFUNG)-RELATED"/>
    <property type="match status" value="1"/>
</dbReference>
<dbReference type="GO" id="GO:0004497">
    <property type="term" value="F:monooxygenase activity"/>
    <property type="evidence" value="ECO:0007669"/>
    <property type="project" value="UniProtKB-KW"/>
</dbReference>
<evidence type="ECO:0000256" key="2">
    <source>
        <dbReference type="ARBA" id="ARBA00005179"/>
    </source>
</evidence>
<keyword evidence="4 9" id="KW-0349">Heme</keyword>
<evidence type="ECO:0000256" key="1">
    <source>
        <dbReference type="ARBA" id="ARBA00001971"/>
    </source>
</evidence>
<accession>A0A4Y7TPH0</accession>
<evidence type="ECO:0000313" key="13">
    <source>
        <dbReference type="Proteomes" id="UP000298030"/>
    </source>
</evidence>
<dbReference type="InterPro" id="IPR002401">
    <property type="entry name" value="Cyt_P450_E_grp-I"/>
</dbReference>
<evidence type="ECO:0000256" key="6">
    <source>
        <dbReference type="ARBA" id="ARBA00023002"/>
    </source>
</evidence>
<dbReference type="GO" id="GO:0016705">
    <property type="term" value="F:oxidoreductase activity, acting on paired donors, with incorporation or reduction of molecular oxygen"/>
    <property type="evidence" value="ECO:0007669"/>
    <property type="project" value="InterPro"/>
</dbReference>
<organism evidence="12 13">
    <name type="scientific">Coprinellus micaceus</name>
    <name type="common">Glistening ink-cap mushroom</name>
    <name type="synonym">Coprinus micaceus</name>
    <dbReference type="NCBI Taxonomy" id="71717"/>
    <lineage>
        <taxon>Eukaryota</taxon>
        <taxon>Fungi</taxon>
        <taxon>Dikarya</taxon>
        <taxon>Basidiomycota</taxon>
        <taxon>Agaricomycotina</taxon>
        <taxon>Agaricomycetes</taxon>
        <taxon>Agaricomycetidae</taxon>
        <taxon>Agaricales</taxon>
        <taxon>Agaricineae</taxon>
        <taxon>Psathyrellaceae</taxon>
        <taxon>Coprinellus</taxon>
    </lineage>
</organism>
<evidence type="ECO:0000256" key="8">
    <source>
        <dbReference type="ARBA" id="ARBA00023033"/>
    </source>
</evidence>
<dbReference type="PANTHER" id="PTHR46300">
    <property type="entry name" value="P450, PUTATIVE (EUROFUNG)-RELATED-RELATED"/>
    <property type="match status" value="1"/>
</dbReference>
<dbReference type="InterPro" id="IPR036396">
    <property type="entry name" value="Cyt_P450_sf"/>
</dbReference>
<comment type="cofactor">
    <cofactor evidence="1 9">
        <name>heme</name>
        <dbReference type="ChEBI" id="CHEBI:30413"/>
    </cofactor>
</comment>
<dbReference type="SUPFAM" id="SSF48264">
    <property type="entry name" value="Cytochrome P450"/>
    <property type="match status" value="1"/>
</dbReference>
<reference evidence="12 13" key="1">
    <citation type="journal article" date="2019" name="Nat. Ecol. Evol.">
        <title>Megaphylogeny resolves global patterns of mushroom evolution.</title>
        <authorList>
            <person name="Varga T."/>
            <person name="Krizsan K."/>
            <person name="Foldi C."/>
            <person name="Dima B."/>
            <person name="Sanchez-Garcia M."/>
            <person name="Sanchez-Ramirez S."/>
            <person name="Szollosi G.J."/>
            <person name="Szarkandi J.G."/>
            <person name="Papp V."/>
            <person name="Albert L."/>
            <person name="Andreopoulos W."/>
            <person name="Angelini C."/>
            <person name="Antonin V."/>
            <person name="Barry K.W."/>
            <person name="Bougher N.L."/>
            <person name="Buchanan P."/>
            <person name="Buyck B."/>
            <person name="Bense V."/>
            <person name="Catcheside P."/>
            <person name="Chovatia M."/>
            <person name="Cooper J."/>
            <person name="Damon W."/>
            <person name="Desjardin D."/>
            <person name="Finy P."/>
            <person name="Geml J."/>
            <person name="Haridas S."/>
            <person name="Hughes K."/>
            <person name="Justo A."/>
            <person name="Karasinski D."/>
            <person name="Kautmanova I."/>
            <person name="Kiss B."/>
            <person name="Kocsube S."/>
            <person name="Kotiranta H."/>
            <person name="LaButti K.M."/>
            <person name="Lechner B.E."/>
            <person name="Liimatainen K."/>
            <person name="Lipzen A."/>
            <person name="Lukacs Z."/>
            <person name="Mihaltcheva S."/>
            <person name="Morgado L.N."/>
            <person name="Niskanen T."/>
            <person name="Noordeloos M.E."/>
            <person name="Ohm R.A."/>
            <person name="Ortiz-Santana B."/>
            <person name="Ovrebo C."/>
            <person name="Racz N."/>
            <person name="Riley R."/>
            <person name="Savchenko A."/>
            <person name="Shiryaev A."/>
            <person name="Soop K."/>
            <person name="Spirin V."/>
            <person name="Szebenyi C."/>
            <person name="Tomsovsky M."/>
            <person name="Tulloss R.E."/>
            <person name="Uehling J."/>
            <person name="Grigoriev I.V."/>
            <person name="Vagvolgyi C."/>
            <person name="Papp T."/>
            <person name="Martin F.M."/>
            <person name="Miettinen O."/>
            <person name="Hibbett D.S."/>
            <person name="Nagy L.G."/>
        </authorList>
    </citation>
    <scope>NUCLEOTIDE SEQUENCE [LARGE SCALE GENOMIC DNA]</scope>
    <source>
        <strain evidence="12 13">FP101781</strain>
    </source>
</reference>
<dbReference type="InterPro" id="IPR001128">
    <property type="entry name" value="Cyt_P450"/>
</dbReference>
<protein>
    <submittedName>
        <fullName evidence="12">Cytochrome P450</fullName>
    </submittedName>
</protein>
<comment type="pathway">
    <text evidence="2">Secondary metabolite biosynthesis.</text>
</comment>
<dbReference type="PRINTS" id="PR00385">
    <property type="entry name" value="P450"/>
</dbReference>
<dbReference type="Proteomes" id="UP000298030">
    <property type="component" value="Unassembled WGS sequence"/>
</dbReference>
<dbReference type="STRING" id="71717.A0A4Y7TPH0"/>
<name>A0A4Y7TPH0_COPMI</name>
<keyword evidence="8 10" id="KW-0503">Monooxygenase</keyword>
<keyword evidence="13" id="KW-1185">Reference proteome</keyword>
<dbReference type="AlphaFoldDB" id="A0A4Y7TPH0"/>
<dbReference type="EMBL" id="QPFP01000007">
    <property type="protein sequence ID" value="TEB35419.1"/>
    <property type="molecule type" value="Genomic_DNA"/>
</dbReference>
<dbReference type="InterPro" id="IPR017972">
    <property type="entry name" value="Cyt_P450_CS"/>
</dbReference>
<keyword evidence="6 10" id="KW-0560">Oxidoreductase</keyword>
<feature type="region of interest" description="Disordered" evidence="11">
    <location>
        <begin position="513"/>
        <end position="556"/>
    </location>
</feature>
<dbReference type="GO" id="GO:0005506">
    <property type="term" value="F:iron ion binding"/>
    <property type="evidence" value="ECO:0007669"/>
    <property type="project" value="InterPro"/>
</dbReference>